<evidence type="ECO:0000313" key="2">
    <source>
        <dbReference type="Proteomes" id="UP000050525"/>
    </source>
</evidence>
<accession>A0A151PAH2</accession>
<sequence length="84" mass="9840">MGKREEKKASEANHVANKGYATLKYCARFFVRLAGICRRELYHSMFLCFAIQEMSLKRHQIVLKICHKFLFSEFPQEPLVKEGS</sequence>
<reference evidence="1 2" key="1">
    <citation type="journal article" date="2012" name="Genome Biol.">
        <title>Sequencing three crocodilian genomes to illuminate the evolution of archosaurs and amniotes.</title>
        <authorList>
            <person name="St John J.A."/>
            <person name="Braun E.L."/>
            <person name="Isberg S.R."/>
            <person name="Miles L.G."/>
            <person name="Chong A.Y."/>
            <person name="Gongora J."/>
            <person name="Dalzell P."/>
            <person name="Moran C."/>
            <person name="Bed'hom B."/>
            <person name="Abzhanov A."/>
            <person name="Burgess S.C."/>
            <person name="Cooksey A.M."/>
            <person name="Castoe T.A."/>
            <person name="Crawford N.G."/>
            <person name="Densmore L.D."/>
            <person name="Drew J.C."/>
            <person name="Edwards S.V."/>
            <person name="Faircloth B.C."/>
            <person name="Fujita M.K."/>
            <person name="Greenwold M.J."/>
            <person name="Hoffmann F.G."/>
            <person name="Howard J.M."/>
            <person name="Iguchi T."/>
            <person name="Janes D.E."/>
            <person name="Khan S.Y."/>
            <person name="Kohno S."/>
            <person name="de Koning A.J."/>
            <person name="Lance S.L."/>
            <person name="McCarthy F.M."/>
            <person name="McCormack J.E."/>
            <person name="Merchant M.E."/>
            <person name="Peterson D.G."/>
            <person name="Pollock D.D."/>
            <person name="Pourmand N."/>
            <person name="Raney B.J."/>
            <person name="Roessler K.A."/>
            <person name="Sanford J.R."/>
            <person name="Sawyer R.H."/>
            <person name="Schmidt C.J."/>
            <person name="Triplett E.W."/>
            <person name="Tuberville T.D."/>
            <person name="Venegas-Anaya M."/>
            <person name="Howard J.T."/>
            <person name="Jarvis E.D."/>
            <person name="Guillette L.J.Jr."/>
            <person name="Glenn T.C."/>
            <person name="Green R.E."/>
            <person name="Ray D.A."/>
        </authorList>
    </citation>
    <scope>NUCLEOTIDE SEQUENCE [LARGE SCALE GENOMIC DNA]</scope>
    <source>
        <strain evidence="1">KSC_2009_1</strain>
    </source>
</reference>
<proteinExistence type="predicted"/>
<gene>
    <name evidence="1" type="ORF">Y1Q_0021620</name>
</gene>
<protein>
    <submittedName>
        <fullName evidence="1">Uncharacterized protein</fullName>
    </submittedName>
</protein>
<comment type="caution">
    <text evidence="1">The sequence shown here is derived from an EMBL/GenBank/DDBJ whole genome shotgun (WGS) entry which is preliminary data.</text>
</comment>
<dbReference type="Proteomes" id="UP000050525">
    <property type="component" value="Unassembled WGS sequence"/>
</dbReference>
<dbReference type="EMBL" id="AKHW03000533">
    <property type="protein sequence ID" value="KYO46038.1"/>
    <property type="molecule type" value="Genomic_DNA"/>
</dbReference>
<name>A0A151PAH2_ALLMI</name>
<organism evidence="1 2">
    <name type="scientific">Alligator mississippiensis</name>
    <name type="common">American alligator</name>
    <dbReference type="NCBI Taxonomy" id="8496"/>
    <lineage>
        <taxon>Eukaryota</taxon>
        <taxon>Metazoa</taxon>
        <taxon>Chordata</taxon>
        <taxon>Craniata</taxon>
        <taxon>Vertebrata</taxon>
        <taxon>Euteleostomi</taxon>
        <taxon>Archelosauria</taxon>
        <taxon>Archosauria</taxon>
        <taxon>Crocodylia</taxon>
        <taxon>Alligatoridae</taxon>
        <taxon>Alligatorinae</taxon>
        <taxon>Alligator</taxon>
    </lineage>
</organism>
<evidence type="ECO:0000313" key="1">
    <source>
        <dbReference type="EMBL" id="KYO46038.1"/>
    </source>
</evidence>
<keyword evidence="2" id="KW-1185">Reference proteome</keyword>
<dbReference type="AlphaFoldDB" id="A0A151PAH2"/>